<evidence type="ECO:0000313" key="1">
    <source>
        <dbReference type="EMBL" id="VAX29675.1"/>
    </source>
</evidence>
<organism evidence="1">
    <name type="scientific">hydrothermal vent metagenome</name>
    <dbReference type="NCBI Taxonomy" id="652676"/>
    <lineage>
        <taxon>unclassified sequences</taxon>
        <taxon>metagenomes</taxon>
        <taxon>ecological metagenomes</taxon>
    </lineage>
</organism>
<proteinExistence type="predicted"/>
<gene>
    <name evidence="1" type="ORF">MNBD_IGNAVI01-3184</name>
</gene>
<evidence type="ECO:0008006" key="2">
    <source>
        <dbReference type="Google" id="ProtNLM"/>
    </source>
</evidence>
<sequence length="165" mass="18747">MIGLVIFASISFGQKCARPGIDEKTGKPILIGLFDRTAFQDSNYAWWFNSGYKFYATDSVVVNELGSVDLDSVNVTIVMGTWCSDSRREVPRFFKIIDELKMPKENIKIIGVNRKLKSDGEDISSLDIKRVPTFIFYKNQKEIGRIIETLEVSLENDILKILKKG</sequence>
<reference evidence="1" key="1">
    <citation type="submission" date="2018-06" db="EMBL/GenBank/DDBJ databases">
        <authorList>
            <person name="Zhirakovskaya E."/>
        </authorList>
    </citation>
    <scope>NUCLEOTIDE SEQUENCE</scope>
</reference>
<dbReference type="Gene3D" id="3.40.30.10">
    <property type="entry name" value="Glutaredoxin"/>
    <property type="match status" value="1"/>
</dbReference>
<name>A0A3B1DD86_9ZZZZ</name>
<dbReference type="SUPFAM" id="SSF52833">
    <property type="entry name" value="Thioredoxin-like"/>
    <property type="match status" value="1"/>
</dbReference>
<accession>A0A3B1DD86</accession>
<dbReference type="EMBL" id="UOGD01000460">
    <property type="protein sequence ID" value="VAX29675.1"/>
    <property type="molecule type" value="Genomic_DNA"/>
</dbReference>
<dbReference type="InterPro" id="IPR036249">
    <property type="entry name" value="Thioredoxin-like_sf"/>
</dbReference>
<dbReference type="AlphaFoldDB" id="A0A3B1DD86"/>
<protein>
    <recommendedName>
        <fullName evidence="2">Thioredoxin</fullName>
    </recommendedName>
</protein>
<dbReference type="CDD" id="cd02947">
    <property type="entry name" value="TRX_family"/>
    <property type="match status" value="1"/>
</dbReference>